<evidence type="ECO:0000256" key="1">
    <source>
        <dbReference type="SAM" id="MobiDB-lite"/>
    </source>
</evidence>
<keyword evidence="3" id="KW-1185">Reference proteome</keyword>
<dbReference type="AlphaFoldDB" id="A0A9N7Y8E2"/>
<organism evidence="2 3">
    <name type="scientific">Pleuronectes platessa</name>
    <name type="common">European plaice</name>
    <dbReference type="NCBI Taxonomy" id="8262"/>
    <lineage>
        <taxon>Eukaryota</taxon>
        <taxon>Metazoa</taxon>
        <taxon>Chordata</taxon>
        <taxon>Craniata</taxon>
        <taxon>Vertebrata</taxon>
        <taxon>Euteleostomi</taxon>
        <taxon>Actinopterygii</taxon>
        <taxon>Neopterygii</taxon>
        <taxon>Teleostei</taxon>
        <taxon>Neoteleostei</taxon>
        <taxon>Acanthomorphata</taxon>
        <taxon>Carangaria</taxon>
        <taxon>Pleuronectiformes</taxon>
        <taxon>Pleuronectoidei</taxon>
        <taxon>Pleuronectidae</taxon>
        <taxon>Pleuronectes</taxon>
    </lineage>
</organism>
<protein>
    <submittedName>
        <fullName evidence="2">Uncharacterized protein</fullName>
    </submittedName>
</protein>
<dbReference type="Proteomes" id="UP001153269">
    <property type="component" value="Unassembled WGS sequence"/>
</dbReference>
<reference evidence="2" key="1">
    <citation type="submission" date="2020-03" db="EMBL/GenBank/DDBJ databases">
        <authorList>
            <person name="Weist P."/>
        </authorList>
    </citation>
    <scope>NUCLEOTIDE SEQUENCE</scope>
</reference>
<evidence type="ECO:0000313" key="2">
    <source>
        <dbReference type="EMBL" id="CAB1416506.1"/>
    </source>
</evidence>
<feature type="region of interest" description="Disordered" evidence="1">
    <location>
        <begin position="62"/>
        <end position="88"/>
    </location>
</feature>
<evidence type="ECO:0000313" key="3">
    <source>
        <dbReference type="Proteomes" id="UP001153269"/>
    </source>
</evidence>
<gene>
    <name evidence="2" type="ORF">PLEPLA_LOCUS4297</name>
</gene>
<name>A0A9N7Y8E2_PLEPL</name>
<accession>A0A9N7Y8E2</accession>
<dbReference type="EMBL" id="CADEAL010000213">
    <property type="protein sequence ID" value="CAB1416506.1"/>
    <property type="molecule type" value="Genomic_DNA"/>
</dbReference>
<sequence length="132" mass="15395">MVPQRRKLPTLASRHRLLKRFVRVIKNNIQKLLGATLSAHRRYKNLPFLIKWGLWKSLKSDKSDTRLRQGKKRNGRDESSAAAIAPPPKLKRVCRNGRHLMPFPERLETSIVHWPCFCQAKAQPDRPTRLLT</sequence>
<comment type="caution">
    <text evidence="2">The sequence shown here is derived from an EMBL/GenBank/DDBJ whole genome shotgun (WGS) entry which is preliminary data.</text>
</comment>
<proteinExistence type="predicted"/>